<name>A0A4Y1REU2_PRUDU</name>
<organism evidence="2">
    <name type="scientific">Prunus dulcis</name>
    <name type="common">Almond</name>
    <name type="synonym">Amygdalus dulcis</name>
    <dbReference type="NCBI Taxonomy" id="3755"/>
    <lineage>
        <taxon>Eukaryota</taxon>
        <taxon>Viridiplantae</taxon>
        <taxon>Streptophyta</taxon>
        <taxon>Embryophyta</taxon>
        <taxon>Tracheophyta</taxon>
        <taxon>Spermatophyta</taxon>
        <taxon>Magnoliopsida</taxon>
        <taxon>eudicotyledons</taxon>
        <taxon>Gunneridae</taxon>
        <taxon>Pentapetalae</taxon>
        <taxon>rosids</taxon>
        <taxon>fabids</taxon>
        <taxon>Rosales</taxon>
        <taxon>Rosaceae</taxon>
        <taxon>Amygdaloideae</taxon>
        <taxon>Amygdaleae</taxon>
        <taxon>Prunus</taxon>
    </lineage>
</organism>
<reference evidence="2" key="1">
    <citation type="journal article" date="2019" name="Science">
        <title>Mutation of a bHLH transcription factor allowed almond domestication.</title>
        <authorList>
            <person name="Sanchez-Perez R."/>
            <person name="Pavan S."/>
            <person name="Mazzeo R."/>
            <person name="Moldovan C."/>
            <person name="Aiese Cigliano R."/>
            <person name="Del Cueto J."/>
            <person name="Ricciardi F."/>
            <person name="Lotti C."/>
            <person name="Ricciardi L."/>
            <person name="Dicenta F."/>
            <person name="Lopez-Marques R.L."/>
            <person name="Lindberg Moller B."/>
        </authorList>
    </citation>
    <scope>NUCLEOTIDE SEQUENCE</scope>
</reference>
<dbReference type="InterPro" id="IPR000953">
    <property type="entry name" value="Chromo/chromo_shadow_dom"/>
</dbReference>
<dbReference type="InterPro" id="IPR029063">
    <property type="entry name" value="SAM-dependent_MTases_sf"/>
</dbReference>
<evidence type="ECO:0000259" key="1">
    <source>
        <dbReference type="PROSITE" id="PS50013"/>
    </source>
</evidence>
<accession>A0A4Y1REU2</accession>
<dbReference type="GO" id="GO:0003677">
    <property type="term" value="F:DNA binding"/>
    <property type="evidence" value="ECO:0007669"/>
    <property type="project" value="TreeGrafter"/>
</dbReference>
<evidence type="ECO:0000313" key="2">
    <source>
        <dbReference type="EMBL" id="BBH02770.1"/>
    </source>
</evidence>
<dbReference type="Gene3D" id="3.40.50.150">
    <property type="entry name" value="Vaccinia Virus protein VP39"/>
    <property type="match status" value="1"/>
</dbReference>
<dbReference type="GO" id="GO:0005634">
    <property type="term" value="C:nucleus"/>
    <property type="evidence" value="ECO:0007669"/>
    <property type="project" value="TreeGrafter"/>
</dbReference>
<dbReference type="InterPro" id="IPR050390">
    <property type="entry name" value="C5-Methyltransferase"/>
</dbReference>
<dbReference type="PROSITE" id="PS50013">
    <property type="entry name" value="CHROMO_2"/>
    <property type="match status" value="1"/>
</dbReference>
<dbReference type="PANTHER" id="PTHR10629:SF34">
    <property type="entry name" value="DNA (CYTOSINE-5)-METHYLTRANSFERASE CMT2"/>
    <property type="match status" value="1"/>
</dbReference>
<protein>
    <recommendedName>
        <fullName evidence="1">Chromo domain-containing protein</fullName>
    </recommendedName>
</protein>
<dbReference type="AlphaFoldDB" id="A0A4Y1REU2"/>
<proteinExistence type="predicted"/>
<dbReference type="PANTHER" id="PTHR10629">
    <property type="entry name" value="CYTOSINE-SPECIFIC METHYLTRANSFERASE"/>
    <property type="match status" value="1"/>
</dbReference>
<dbReference type="GO" id="GO:0044027">
    <property type="term" value="P:negative regulation of gene expression via chromosomal CpG island methylation"/>
    <property type="evidence" value="ECO:0007669"/>
    <property type="project" value="TreeGrafter"/>
</dbReference>
<dbReference type="Gene3D" id="3.90.120.10">
    <property type="entry name" value="DNA Methylase, subunit A, domain 2"/>
    <property type="match status" value="1"/>
</dbReference>
<feature type="domain" description="Chromo" evidence="1">
    <location>
        <begin position="1"/>
        <end position="26"/>
    </location>
</feature>
<sequence length="115" mass="13577">MLVHWKGYSSSEDTWERNWRVKNLPQFPLPTHDVIIRYWPPPEFERNTVAYDEDQPRVLEEAVVLHDAISDLPAVTNDETSEEMSYQKPPGTDFQRYIRSTQYGLSLDSVFSMQR</sequence>
<gene>
    <name evidence="2" type="ORF">Prudu_013445</name>
</gene>
<dbReference type="EMBL" id="AP019301">
    <property type="protein sequence ID" value="BBH02770.1"/>
    <property type="molecule type" value="Genomic_DNA"/>
</dbReference>
<dbReference type="GO" id="GO:0003886">
    <property type="term" value="F:DNA (cytosine-5-)-methyltransferase activity"/>
    <property type="evidence" value="ECO:0007669"/>
    <property type="project" value="TreeGrafter"/>
</dbReference>